<dbReference type="KEGG" id="cdeu:CNBG_0623"/>
<feature type="transmembrane region" description="Helical" evidence="1">
    <location>
        <begin position="12"/>
        <end position="30"/>
    </location>
</feature>
<dbReference type="OrthoDB" id="498204at2759"/>
<dbReference type="OMA" id="KRSPFYE"/>
<dbReference type="Pfam" id="PF01266">
    <property type="entry name" value="DAO"/>
    <property type="match status" value="1"/>
</dbReference>
<protein>
    <submittedName>
        <fullName evidence="3">N,N-dimethylglycine oxidase</fullName>
    </submittedName>
</protein>
<accession>A0A095C1E8</accession>
<evidence type="ECO:0000313" key="4">
    <source>
        <dbReference type="Proteomes" id="UP000029445"/>
    </source>
</evidence>
<keyword evidence="1" id="KW-0812">Transmembrane</keyword>
<dbReference type="InterPro" id="IPR036188">
    <property type="entry name" value="FAD/NAD-bd_sf"/>
</dbReference>
<dbReference type="RefSeq" id="XP_062880772.1">
    <property type="nucleotide sequence ID" value="XM_063024702.1"/>
</dbReference>
<reference evidence="3 4" key="2">
    <citation type="journal article" date="2018" name="Proc. Natl. Acad. Sci.">
        <title>RNAi is a critical determinant of centromere evolution in closely related fungi.</title>
        <authorList>
            <person name="Yadav V."/>
            <person name="Sun S."/>
            <person name="Billmyre R.B."/>
            <person name="Thimmappa B.C."/>
            <person name="Shea T."/>
            <person name="Lintner R."/>
            <person name="Bakkeren G."/>
            <person name="Cuomo C.A."/>
            <person name="Heitman J."/>
            <person name="Sanyal K."/>
        </authorList>
    </citation>
    <scope>NUCLEOTIDE SEQUENCE [LARGE SCALE GENOMIC DNA]</scope>
    <source>
        <strain evidence="3 4">R265</strain>
    </source>
</reference>
<evidence type="ECO:0000256" key="1">
    <source>
        <dbReference type="SAM" id="Phobius"/>
    </source>
</evidence>
<dbReference type="Gene3D" id="3.30.9.10">
    <property type="entry name" value="D-Amino Acid Oxidase, subunit A, domain 2"/>
    <property type="match status" value="1"/>
</dbReference>
<dbReference type="HOGENOM" id="CLU_007884_8_0_1"/>
<dbReference type="GeneID" id="88176856"/>
<keyword evidence="4" id="KW-1185">Reference proteome</keyword>
<keyword evidence="1" id="KW-0472">Membrane</keyword>
<dbReference type="PANTHER" id="PTHR13847">
    <property type="entry name" value="SARCOSINE DEHYDROGENASE-RELATED"/>
    <property type="match status" value="1"/>
</dbReference>
<dbReference type="STRING" id="294750.A0A095C1E8"/>
<reference evidence="3 4" key="1">
    <citation type="journal article" date="2011" name="MBio">
        <title>Genome variation in Cryptococcus gattii, an emerging pathogen of immunocompetent hosts.</title>
        <authorList>
            <person name="D'Souza C.A."/>
            <person name="Kronstad J.W."/>
            <person name="Taylor G."/>
            <person name="Warren R."/>
            <person name="Yuen M."/>
            <person name="Hu G."/>
            <person name="Jung W.H."/>
            <person name="Sham A."/>
            <person name="Kidd S.E."/>
            <person name="Tangen K."/>
            <person name="Lee N."/>
            <person name="Zeilmaker T."/>
            <person name="Sawkins J."/>
            <person name="McVicker G."/>
            <person name="Shah S."/>
            <person name="Gnerre S."/>
            <person name="Griggs A."/>
            <person name="Zeng Q."/>
            <person name="Bartlett K."/>
            <person name="Li W."/>
            <person name="Wang X."/>
            <person name="Heitman J."/>
            <person name="Stajich J.E."/>
            <person name="Fraser J.A."/>
            <person name="Meyer W."/>
            <person name="Carter D."/>
            <person name="Schein J."/>
            <person name="Krzywinski M."/>
            <person name="Kwon-Chung K.J."/>
            <person name="Varma A."/>
            <person name="Wang J."/>
            <person name="Brunham R."/>
            <person name="Fyfe M."/>
            <person name="Ouellette B.F."/>
            <person name="Siddiqui A."/>
            <person name="Marra M."/>
            <person name="Jones S."/>
            <person name="Holt R."/>
            <person name="Birren B.W."/>
            <person name="Galagan J.E."/>
            <person name="Cuomo C.A."/>
        </authorList>
    </citation>
    <scope>NUCLEOTIDE SEQUENCE [LARGE SCALE GENOMIC DNA]</scope>
    <source>
        <strain evidence="3 4">R265</strain>
    </source>
</reference>
<dbReference type="SUPFAM" id="SSF54373">
    <property type="entry name" value="FAD-linked reductases, C-terminal domain"/>
    <property type="match status" value="1"/>
</dbReference>
<dbReference type="GO" id="GO:0005739">
    <property type="term" value="C:mitochondrion"/>
    <property type="evidence" value="ECO:0007669"/>
    <property type="project" value="TreeGrafter"/>
</dbReference>
<organism evidence="3 4">
    <name type="scientific">Cryptococcus deuterogattii (strain R265)</name>
    <name type="common">Cryptococcus gattii VGII (strain R265)</name>
    <dbReference type="NCBI Taxonomy" id="294750"/>
    <lineage>
        <taxon>Eukaryota</taxon>
        <taxon>Fungi</taxon>
        <taxon>Dikarya</taxon>
        <taxon>Basidiomycota</taxon>
        <taxon>Agaricomycotina</taxon>
        <taxon>Tremellomycetes</taxon>
        <taxon>Tremellales</taxon>
        <taxon>Cryptococcaceae</taxon>
        <taxon>Cryptococcus</taxon>
        <taxon>Cryptococcus gattii species complex</taxon>
    </lineage>
</organism>
<evidence type="ECO:0000259" key="2">
    <source>
        <dbReference type="Pfam" id="PF01266"/>
    </source>
</evidence>
<proteinExistence type="predicted"/>
<dbReference type="PANTHER" id="PTHR13847:SF193">
    <property type="entry name" value="PYRUVATE DEHYDROGENASE PHOSPHATASE REGULATORY SUBUNIT, MITOCHONDRIAL"/>
    <property type="match status" value="1"/>
</dbReference>
<dbReference type="VEuPathDB" id="FungiDB:CNBG_0623"/>
<dbReference type="SUPFAM" id="SSF51905">
    <property type="entry name" value="FAD/NAD(P)-binding domain"/>
    <property type="match status" value="1"/>
</dbReference>
<keyword evidence="1" id="KW-1133">Transmembrane helix</keyword>
<gene>
    <name evidence="3" type="ORF">CNBG_0623</name>
</gene>
<dbReference type="Proteomes" id="UP000029445">
    <property type="component" value="Chromosome 2"/>
</dbReference>
<dbReference type="AlphaFoldDB" id="A0A095C1E8"/>
<dbReference type="EMBL" id="CP025760">
    <property type="protein sequence ID" value="KGB74785.1"/>
    <property type="molecule type" value="Genomic_DNA"/>
</dbReference>
<sequence>MAYVPLPSRPNQRVVIVGAGIVGSCIAAILSERLGPNIVLVDRDIRELPGSTGHAPGFVGQYNEIPILTELAKRSVKYYLNIDGGFEQVGGLEVGEGLEKRFEGAQKEGLGAKMLNKEEILQMAGAFVRDDIPDGSAGVLFPSDGTANAITITYNQQHKAASNGATLLNADVKSITEARNGNGRILQTSRGRIDCHTVILCTGIWASQLYSGFTETVVSVAHPYSYSLPNNHQSKTPFIRWPSEHVYARDHGRMDGLGSYAHTAVHVRSDQIGEAAYGQWEPSFDDVLKKAYSLLPEETSERFKGGQKFNGLFSVTPDGLPLVGKIEDGLWCAVAIWVTHAAGCAGLLADMFLGTADEKDVELRKALDPKRFEGEGLESKALAKYNDIYNMAT</sequence>
<name>A0A095C1E8_CRYD2</name>
<dbReference type="Gene3D" id="3.50.50.60">
    <property type="entry name" value="FAD/NAD(P)-binding domain"/>
    <property type="match status" value="1"/>
</dbReference>
<dbReference type="InterPro" id="IPR006076">
    <property type="entry name" value="FAD-dep_OxRdtase"/>
</dbReference>
<evidence type="ECO:0000313" key="3">
    <source>
        <dbReference type="EMBL" id="KGB74785.1"/>
    </source>
</evidence>
<feature type="domain" description="FAD dependent oxidoreductase" evidence="2">
    <location>
        <begin position="13"/>
        <end position="351"/>
    </location>
</feature>